<proteinExistence type="predicted"/>
<evidence type="ECO:0000313" key="1">
    <source>
        <dbReference type="EMBL" id="KAK9508097.1"/>
    </source>
</evidence>
<protein>
    <submittedName>
        <fullName evidence="1">Uncharacterized protein</fullName>
    </submittedName>
</protein>
<dbReference type="EMBL" id="JAPXFL010000004">
    <property type="protein sequence ID" value="KAK9508097.1"/>
    <property type="molecule type" value="Genomic_DNA"/>
</dbReference>
<accession>A0AAW1DCC4</accession>
<dbReference type="AlphaFoldDB" id="A0AAW1DCC4"/>
<organism evidence="1 2">
    <name type="scientific">Rhynocoris fuscipes</name>
    <dbReference type="NCBI Taxonomy" id="488301"/>
    <lineage>
        <taxon>Eukaryota</taxon>
        <taxon>Metazoa</taxon>
        <taxon>Ecdysozoa</taxon>
        <taxon>Arthropoda</taxon>
        <taxon>Hexapoda</taxon>
        <taxon>Insecta</taxon>
        <taxon>Pterygota</taxon>
        <taxon>Neoptera</taxon>
        <taxon>Paraneoptera</taxon>
        <taxon>Hemiptera</taxon>
        <taxon>Heteroptera</taxon>
        <taxon>Panheteroptera</taxon>
        <taxon>Cimicomorpha</taxon>
        <taxon>Reduviidae</taxon>
        <taxon>Harpactorinae</taxon>
        <taxon>Harpactorini</taxon>
        <taxon>Rhynocoris</taxon>
    </lineage>
</organism>
<name>A0AAW1DCC4_9HEMI</name>
<gene>
    <name evidence="1" type="ORF">O3M35_007834</name>
</gene>
<evidence type="ECO:0000313" key="2">
    <source>
        <dbReference type="Proteomes" id="UP001461498"/>
    </source>
</evidence>
<reference evidence="1 2" key="1">
    <citation type="submission" date="2022-12" db="EMBL/GenBank/DDBJ databases">
        <title>Chromosome-level genome assembly of true bugs.</title>
        <authorList>
            <person name="Ma L."/>
            <person name="Li H."/>
        </authorList>
    </citation>
    <scope>NUCLEOTIDE SEQUENCE [LARGE SCALE GENOMIC DNA]</scope>
    <source>
        <strain evidence="1">Lab_2022b</strain>
    </source>
</reference>
<comment type="caution">
    <text evidence="1">The sequence shown here is derived from an EMBL/GenBank/DDBJ whole genome shotgun (WGS) entry which is preliminary data.</text>
</comment>
<dbReference type="Proteomes" id="UP001461498">
    <property type="component" value="Unassembled WGS sequence"/>
</dbReference>
<keyword evidence="2" id="KW-1185">Reference proteome</keyword>
<sequence>MMQLFAFDTTWRCADYFKISNQSDQQCLPTEQLKFVNLVSTISLERLKPA</sequence>